<gene>
    <name evidence="2" type="ORF">HHL14_27275</name>
</gene>
<feature type="region of interest" description="Disordered" evidence="1">
    <location>
        <begin position="17"/>
        <end position="54"/>
    </location>
</feature>
<feature type="compositionally biased region" description="Low complexity" evidence="1">
    <location>
        <begin position="17"/>
        <end position="34"/>
    </location>
</feature>
<dbReference type="Proteomes" id="UP000583127">
    <property type="component" value="Unassembled WGS sequence"/>
</dbReference>
<evidence type="ECO:0000313" key="2">
    <source>
        <dbReference type="EMBL" id="NML34521.1"/>
    </source>
</evidence>
<evidence type="ECO:0000256" key="1">
    <source>
        <dbReference type="SAM" id="MobiDB-lite"/>
    </source>
</evidence>
<dbReference type="RefSeq" id="WP_169500706.1">
    <property type="nucleotide sequence ID" value="NZ_JABBFZ010000022.1"/>
</dbReference>
<accession>A0A7Y0A101</accession>
<keyword evidence="3" id="KW-1185">Reference proteome</keyword>
<sequence>MKNPVSVPKPKVVQKVVKNTPARAPAPTASSSTGGTRGIAMPAKSCNCGGSGLK</sequence>
<evidence type="ECO:0000313" key="3">
    <source>
        <dbReference type="Proteomes" id="UP000583127"/>
    </source>
</evidence>
<comment type="caution">
    <text evidence="2">The sequence shown here is derived from an EMBL/GenBank/DDBJ whole genome shotgun (WGS) entry which is preliminary data.</text>
</comment>
<dbReference type="EMBL" id="JABBFZ010000022">
    <property type="protein sequence ID" value="NML34521.1"/>
    <property type="molecule type" value="Genomic_DNA"/>
</dbReference>
<name>A0A7Y0A101_9BURK</name>
<proteinExistence type="predicted"/>
<reference evidence="2 3" key="1">
    <citation type="submission" date="2020-04" db="EMBL/GenBank/DDBJ databases">
        <title>Paraburkholderia sp. G-4-1-8 isolated from soil.</title>
        <authorList>
            <person name="Dahal R.H."/>
        </authorList>
    </citation>
    <scope>NUCLEOTIDE SEQUENCE [LARGE SCALE GENOMIC DNA]</scope>
    <source>
        <strain evidence="2 3">G-4-1-8</strain>
    </source>
</reference>
<dbReference type="AlphaFoldDB" id="A0A7Y0A101"/>
<organism evidence="2 3">
    <name type="scientific">Paraburkholderia antibiotica</name>
    <dbReference type="NCBI Taxonomy" id="2728839"/>
    <lineage>
        <taxon>Bacteria</taxon>
        <taxon>Pseudomonadati</taxon>
        <taxon>Pseudomonadota</taxon>
        <taxon>Betaproteobacteria</taxon>
        <taxon>Burkholderiales</taxon>
        <taxon>Burkholderiaceae</taxon>
        <taxon>Paraburkholderia</taxon>
    </lineage>
</organism>
<protein>
    <submittedName>
        <fullName evidence="2">Uncharacterized protein</fullName>
    </submittedName>
</protein>